<evidence type="ECO:0008006" key="4">
    <source>
        <dbReference type="Google" id="ProtNLM"/>
    </source>
</evidence>
<protein>
    <recommendedName>
        <fullName evidence="4">Outer membrane beta-barrel protein</fullName>
    </recommendedName>
</protein>
<proteinExistence type="predicted"/>
<evidence type="ECO:0000256" key="1">
    <source>
        <dbReference type="SAM" id="SignalP"/>
    </source>
</evidence>
<reference evidence="2 3" key="1">
    <citation type="submission" date="2019-09" db="EMBL/GenBank/DDBJ databases">
        <title>Genome sequence of Adhaeribacter sp. M2.</title>
        <authorList>
            <person name="Srinivasan S."/>
        </authorList>
    </citation>
    <scope>NUCLEOTIDE SEQUENCE [LARGE SCALE GENOMIC DNA]</scope>
    <source>
        <strain evidence="2 3">M2</strain>
    </source>
</reference>
<evidence type="ECO:0000313" key="2">
    <source>
        <dbReference type="EMBL" id="KAA9327417.1"/>
    </source>
</evidence>
<name>A0A5N1ILS1_9BACT</name>
<evidence type="ECO:0000313" key="3">
    <source>
        <dbReference type="Proteomes" id="UP000326570"/>
    </source>
</evidence>
<comment type="caution">
    <text evidence="2">The sequence shown here is derived from an EMBL/GenBank/DDBJ whole genome shotgun (WGS) entry which is preliminary data.</text>
</comment>
<dbReference type="EMBL" id="VTWT01000009">
    <property type="protein sequence ID" value="KAA9327417.1"/>
    <property type="molecule type" value="Genomic_DNA"/>
</dbReference>
<keyword evidence="1" id="KW-0732">Signal</keyword>
<dbReference type="Proteomes" id="UP000326570">
    <property type="component" value="Unassembled WGS sequence"/>
</dbReference>
<dbReference type="RefSeq" id="WP_150904921.1">
    <property type="nucleotide sequence ID" value="NZ_VTWT01000009.1"/>
</dbReference>
<gene>
    <name evidence="2" type="ORF">F0P94_16005</name>
</gene>
<accession>A0A5N1ILS1</accession>
<dbReference type="AlphaFoldDB" id="A0A5N1ILS1"/>
<organism evidence="2 3">
    <name type="scientific">Adhaeribacter soli</name>
    <dbReference type="NCBI Taxonomy" id="2607655"/>
    <lineage>
        <taxon>Bacteria</taxon>
        <taxon>Pseudomonadati</taxon>
        <taxon>Bacteroidota</taxon>
        <taxon>Cytophagia</taxon>
        <taxon>Cytophagales</taxon>
        <taxon>Hymenobacteraceae</taxon>
        <taxon>Adhaeribacter</taxon>
    </lineage>
</organism>
<feature type="signal peptide" evidence="1">
    <location>
        <begin position="1"/>
        <end position="21"/>
    </location>
</feature>
<sequence length="379" mass="43777">MMFKSLSCFLLAALLPFAAIGQEYGKLELKPYQKQWEKGRLTISDFQGRPPKNTDQQSALDYQLGYLPEKSYKDDTTIFWLHTYSYMDQYRSWFRTGEKDETLLKYNQAVFNLIEVHDRRLQSELYRIRNISQAKPILNRLSDQLDFEISRFAEQTRNGQDAIGVQQYLVYTENQLLTIPKEEWPPLRRSKISYAVNGGIGYSASSGDIGRYFRNPMNLVAGVDVGYKKAALLLNATLGFTETNQAFTRLQTQYWETNLNSKMTLLEASIGYRVWDKAKLRVQPFAGWSWVEFAANDRIEVYKENELADHSFSAGLVADYKLRHRINLVPGFLGIREKAETSFRTRLSFSPATYAGLRKSNVFTIATTLNFSGRILRIK</sequence>
<keyword evidence="3" id="KW-1185">Reference proteome</keyword>
<feature type="chain" id="PRO_5024907729" description="Outer membrane beta-barrel protein" evidence="1">
    <location>
        <begin position="22"/>
        <end position="379"/>
    </location>
</feature>